<dbReference type="EMBL" id="JACEMT010000041">
    <property type="protein sequence ID" value="MBA4501756.1"/>
    <property type="molecule type" value="Genomic_DNA"/>
</dbReference>
<comment type="caution">
    <text evidence="3">The sequence shown here is derived from an EMBL/GenBank/DDBJ whole genome shotgun (WGS) entry which is preliminary data.</text>
</comment>
<evidence type="ECO:0000259" key="2">
    <source>
        <dbReference type="Pfam" id="PF16220"/>
    </source>
</evidence>
<protein>
    <submittedName>
        <fullName evidence="3">FecR domain-containing protein</fullName>
    </submittedName>
</protein>
<evidence type="ECO:0000259" key="1">
    <source>
        <dbReference type="Pfam" id="PF04773"/>
    </source>
</evidence>
<organism evidence="3 4">
    <name type="scientific">Marinobacterium marinum</name>
    <dbReference type="NCBI Taxonomy" id="2756129"/>
    <lineage>
        <taxon>Bacteria</taxon>
        <taxon>Pseudomonadati</taxon>
        <taxon>Pseudomonadota</taxon>
        <taxon>Gammaproteobacteria</taxon>
        <taxon>Oceanospirillales</taxon>
        <taxon>Oceanospirillaceae</taxon>
        <taxon>Marinobacterium</taxon>
    </lineage>
</organism>
<dbReference type="Gene3D" id="2.60.120.1440">
    <property type="match status" value="1"/>
</dbReference>
<dbReference type="Pfam" id="PF04773">
    <property type="entry name" value="FecR"/>
    <property type="match status" value="1"/>
</dbReference>
<proteinExistence type="predicted"/>
<dbReference type="RefSeq" id="WP_181737933.1">
    <property type="nucleotide sequence ID" value="NZ_JACEMT010000041.1"/>
</dbReference>
<dbReference type="PIRSF" id="PIRSF018266">
    <property type="entry name" value="FecR"/>
    <property type="match status" value="1"/>
</dbReference>
<evidence type="ECO:0000313" key="3">
    <source>
        <dbReference type="EMBL" id="MBA4501756.1"/>
    </source>
</evidence>
<accession>A0A7W1WX97</accession>
<dbReference type="GO" id="GO:0016989">
    <property type="term" value="F:sigma factor antagonist activity"/>
    <property type="evidence" value="ECO:0007669"/>
    <property type="project" value="TreeGrafter"/>
</dbReference>
<feature type="domain" description="FecR protein" evidence="1">
    <location>
        <begin position="88"/>
        <end position="180"/>
    </location>
</feature>
<dbReference type="AlphaFoldDB" id="A0A7W1WX97"/>
<feature type="domain" description="FecR N-terminal" evidence="2">
    <location>
        <begin position="12"/>
        <end position="49"/>
    </location>
</feature>
<dbReference type="InterPro" id="IPR006860">
    <property type="entry name" value="FecR"/>
</dbReference>
<name>A0A7W1WX97_9GAMM</name>
<dbReference type="Pfam" id="PF16220">
    <property type="entry name" value="DUF4880"/>
    <property type="match status" value="1"/>
</dbReference>
<dbReference type="PANTHER" id="PTHR30273">
    <property type="entry name" value="PERIPLASMIC SIGNAL SENSOR AND SIGMA FACTOR ACTIVATOR FECR-RELATED"/>
    <property type="match status" value="1"/>
</dbReference>
<reference evidence="3 4" key="1">
    <citation type="submission" date="2020-07" db="EMBL/GenBank/DDBJ databases">
        <title>Bacterium isolated from marien macroalgae.</title>
        <authorList>
            <person name="Zhu K."/>
            <person name="Lu D."/>
            <person name="Du Z."/>
        </authorList>
    </citation>
    <scope>NUCLEOTIDE SEQUENCE [LARGE SCALE GENOMIC DNA]</scope>
    <source>
        <strain evidence="3 4">3-1745</strain>
    </source>
</reference>
<dbReference type="InterPro" id="IPR032623">
    <property type="entry name" value="FecR_N"/>
</dbReference>
<dbReference type="Proteomes" id="UP000538931">
    <property type="component" value="Unassembled WGS sequence"/>
</dbReference>
<dbReference type="InterPro" id="IPR012373">
    <property type="entry name" value="Ferrdict_sens_TM"/>
</dbReference>
<sequence length="297" mass="33432">MSETVEHVRECAIQWLLRIEDEPESREIQQKLECWLDEDANHRRIYHQISLIWTATGTESPNRLSAKATTCLMLLLNVLLFWTLQQPDVSTRIGQMATIRLPGGAELTLAPGSAINIRPDRRAHSIELVSGAVYAEVDAARLNKPFVIRSRTGEVQALGTRFSVQWEQEGARVDVYESRVQLTPSDRKTQGQVLAAGHSAILHTFGVEPLALPTYERPDWLTGELVFLHSPLRNVLAALQRHDTRRQWLQLSKSDLDTPFSGVLRVTDLDAAYTLLAQSMGLSVDNPGLDIRRIKKN</sequence>
<gene>
    <name evidence="3" type="ORF">H1S06_05195</name>
</gene>
<evidence type="ECO:0000313" key="4">
    <source>
        <dbReference type="Proteomes" id="UP000538931"/>
    </source>
</evidence>
<keyword evidence="4" id="KW-1185">Reference proteome</keyword>
<dbReference type="PANTHER" id="PTHR30273:SF2">
    <property type="entry name" value="PROTEIN FECR"/>
    <property type="match status" value="1"/>
</dbReference>